<dbReference type="Gene3D" id="3.40.50.150">
    <property type="entry name" value="Vaccinia Virus protein VP39"/>
    <property type="match status" value="1"/>
</dbReference>
<dbReference type="EMBL" id="QLTT01000003">
    <property type="protein sequence ID" value="RAS67446.1"/>
    <property type="molecule type" value="Genomic_DNA"/>
</dbReference>
<dbReference type="RefSeq" id="WP_112227646.1">
    <property type="nucleotide sequence ID" value="NZ_QLTT01000003.1"/>
</dbReference>
<dbReference type="InterPro" id="IPR050508">
    <property type="entry name" value="Methyltransf_Superfamily"/>
</dbReference>
<accession>A0ABX9EE31</accession>
<name>A0ABX9EE31_9PSEU</name>
<keyword evidence="2" id="KW-0489">Methyltransferase</keyword>
<protein>
    <submittedName>
        <fullName evidence="2">Methyltransferase family protein</fullName>
    </submittedName>
</protein>
<proteinExistence type="predicted"/>
<gene>
    <name evidence="2" type="ORF">C8D87_103785</name>
</gene>
<keyword evidence="2" id="KW-0808">Transferase</keyword>
<evidence type="ECO:0000313" key="3">
    <source>
        <dbReference type="Proteomes" id="UP000248714"/>
    </source>
</evidence>
<dbReference type="CDD" id="cd02440">
    <property type="entry name" value="AdoMet_MTases"/>
    <property type="match status" value="1"/>
</dbReference>
<dbReference type="Proteomes" id="UP000248714">
    <property type="component" value="Unassembled WGS sequence"/>
</dbReference>
<dbReference type="GO" id="GO:0008168">
    <property type="term" value="F:methyltransferase activity"/>
    <property type="evidence" value="ECO:0007669"/>
    <property type="project" value="UniProtKB-KW"/>
</dbReference>
<dbReference type="InterPro" id="IPR013216">
    <property type="entry name" value="Methyltransf_11"/>
</dbReference>
<evidence type="ECO:0000259" key="1">
    <source>
        <dbReference type="Pfam" id="PF08241"/>
    </source>
</evidence>
<dbReference type="SUPFAM" id="SSF53335">
    <property type="entry name" value="S-adenosyl-L-methionine-dependent methyltransferases"/>
    <property type="match status" value="1"/>
</dbReference>
<comment type="caution">
    <text evidence="2">The sequence shown here is derived from an EMBL/GenBank/DDBJ whole genome shotgun (WGS) entry which is preliminary data.</text>
</comment>
<keyword evidence="3" id="KW-1185">Reference proteome</keyword>
<dbReference type="GO" id="GO:0032259">
    <property type="term" value="P:methylation"/>
    <property type="evidence" value="ECO:0007669"/>
    <property type="project" value="UniProtKB-KW"/>
</dbReference>
<feature type="domain" description="Methyltransferase type 11" evidence="1">
    <location>
        <begin position="44"/>
        <end position="138"/>
    </location>
</feature>
<dbReference type="PANTHER" id="PTHR42912">
    <property type="entry name" value="METHYLTRANSFERASE"/>
    <property type="match status" value="1"/>
</dbReference>
<reference evidence="2 3" key="1">
    <citation type="submission" date="2018-06" db="EMBL/GenBank/DDBJ databases">
        <title>Genomic Encyclopedia of Type Strains, Phase IV (KMG-IV): sequencing the most valuable type-strain genomes for metagenomic binning, comparative biology and taxonomic classification.</title>
        <authorList>
            <person name="Goeker M."/>
        </authorList>
    </citation>
    <scope>NUCLEOTIDE SEQUENCE [LARGE SCALE GENOMIC DNA]</scope>
    <source>
        <strain evidence="2 3">DSM 45479</strain>
    </source>
</reference>
<sequence length="264" mass="28479">MHGYALDNAAAETVERFEALESCYDAATWDSLQHTGLTAGWNCLEIGAGGGSIALWLAGTTGPGGRVTVTDIEPGQLTPGLLSCPNVQVLRHDVVGDPLPEAEFDLVHARLVLLHLPERRQVLQRLVRSLRPGGWLVLDEFDCSWTPVLMTPREGVEAIFERVHAAFLASLTASGADVTWGRKVFGEFVRAGLGEVAATTFAMAWPGGSVGASLHHANTTQLAGRILEHGVTEEDLRLFWSMLGDPGFAVQSYPMISVRGRRGR</sequence>
<organism evidence="2 3">
    <name type="scientific">Lentzea atacamensis</name>
    <dbReference type="NCBI Taxonomy" id="531938"/>
    <lineage>
        <taxon>Bacteria</taxon>
        <taxon>Bacillati</taxon>
        <taxon>Actinomycetota</taxon>
        <taxon>Actinomycetes</taxon>
        <taxon>Pseudonocardiales</taxon>
        <taxon>Pseudonocardiaceae</taxon>
        <taxon>Lentzea</taxon>
    </lineage>
</organism>
<evidence type="ECO:0000313" key="2">
    <source>
        <dbReference type="EMBL" id="RAS67446.1"/>
    </source>
</evidence>
<dbReference type="Pfam" id="PF08241">
    <property type="entry name" value="Methyltransf_11"/>
    <property type="match status" value="1"/>
</dbReference>
<dbReference type="InterPro" id="IPR029063">
    <property type="entry name" value="SAM-dependent_MTases_sf"/>
</dbReference>